<gene>
    <name evidence="2" type="ORF">HIM_11557</name>
</gene>
<proteinExistence type="predicted"/>
<evidence type="ECO:0000313" key="2">
    <source>
        <dbReference type="EMBL" id="KJZ69046.1"/>
    </source>
</evidence>
<keyword evidence="3" id="KW-1185">Reference proteome</keyword>
<accession>A0A0F7ZFF4</accession>
<dbReference type="EMBL" id="KQ030772">
    <property type="protein sequence ID" value="KJZ69046.1"/>
    <property type="molecule type" value="Genomic_DNA"/>
</dbReference>
<name>A0A0F7ZFF4_9HYPO</name>
<reference evidence="2 3" key="1">
    <citation type="journal article" date="2014" name="Genome Biol. Evol.">
        <title>Comparative genomics and transcriptomics analyses reveal divergent lifestyle features of nematode endoparasitic fungus Hirsutella minnesotensis.</title>
        <authorList>
            <person name="Lai Y."/>
            <person name="Liu K."/>
            <person name="Zhang X."/>
            <person name="Zhang X."/>
            <person name="Li K."/>
            <person name="Wang N."/>
            <person name="Shu C."/>
            <person name="Wu Y."/>
            <person name="Wang C."/>
            <person name="Bushley K.E."/>
            <person name="Xiang M."/>
            <person name="Liu X."/>
        </authorList>
    </citation>
    <scope>NUCLEOTIDE SEQUENCE [LARGE SCALE GENOMIC DNA]</scope>
    <source>
        <strain evidence="2 3">3608</strain>
    </source>
</reference>
<dbReference type="Proteomes" id="UP000054481">
    <property type="component" value="Unassembled WGS sequence"/>
</dbReference>
<evidence type="ECO:0008006" key="4">
    <source>
        <dbReference type="Google" id="ProtNLM"/>
    </source>
</evidence>
<evidence type="ECO:0000313" key="3">
    <source>
        <dbReference type="Proteomes" id="UP000054481"/>
    </source>
</evidence>
<organism evidence="2 3">
    <name type="scientific">Hirsutella minnesotensis 3608</name>
    <dbReference type="NCBI Taxonomy" id="1043627"/>
    <lineage>
        <taxon>Eukaryota</taxon>
        <taxon>Fungi</taxon>
        <taxon>Dikarya</taxon>
        <taxon>Ascomycota</taxon>
        <taxon>Pezizomycotina</taxon>
        <taxon>Sordariomycetes</taxon>
        <taxon>Hypocreomycetidae</taxon>
        <taxon>Hypocreales</taxon>
        <taxon>Ophiocordycipitaceae</taxon>
        <taxon>Hirsutella</taxon>
    </lineage>
</organism>
<evidence type="ECO:0000256" key="1">
    <source>
        <dbReference type="SAM" id="MobiDB-lite"/>
    </source>
</evidence>
<feature type="region of interest" description="Disordered" evidence="1">
    <location>
        <begin position="66"/>
        <end position="91"/>
    </location>
</feature>
<dbReference type="AlphaFoldDB" id="A0A0F7ZFF4"/>
<protein>
    <recommendedName>
        <fullName evidence="4">HTH CENPB-type domain-containing protein</fullName>
    </recommendedName>
</protein>
<sequence>MDIVDGRARDAADRGLHSPDGQFTSLERDKDLVGENWVRKFLDRHDEIKAKYSVLSPIRFTNVPSARTRKRSNNGTIEWRRRSRNGGFSTRMSTTLTRRVFRWE</sequence>
<feature type="region of interest" description="Disordered" evidence="1">
    <location>
        <begin position="1"/>
        <end position="24"/>
    </location>
</feature>
<feature type="compositionally biased region" description="Basic and acidic residues" evidence="1">
    <location>
        <begin position="1"/>
        <end position="17"/>
    </location>
</feature>